<dbReference type="Pfam" id="PF01207">
    <property type="entry name" value="Dus"/>
    <property type="match status" value="1"/>
</dbReference>
<dbReference type="EC" id="1.3.1.-" evidence="2"/>
<keyword evidence="2" id="KW-0560">Oxidoreductase</keyword>
<feature type="domain" description="DUS-like FMN-binding" evidence="1">
    <location>
        <begin position="109"/>
        <end position="291"/>
    </location>
</feature>
<evidence type="ECO:0000313" key="3">
    <source>
        <dbReference type="Proteomes" id="UP001208689"/>
    </source>
</evidence>
<keyword evidence="3" id="KW-1185">Reference proteome</keyword>
<name>A0ABY6HNX5_9ARCH</name>
<proteinExistence type="predicted"/>
<dbReference type="CDD" id="cd02801">
    <property type="entry name" value="DUS_like_FMN"/>
    <property type="match status" value="1"/>
</dbReference>
<dbReference type="PANTHER" id="PTHR45846:SF1">
    <property type="entry name" value="TRNA-DIHYDROURIDINE(47) SYNTHASE [NAD(P)(+)]-LIKE"/>
    <property type="match status" value="1"/>
</dbReference>
<dbReference type="SUPFAM" id="SSF51395">
    <property type="entry name" value="FMN-linked oxidoreductases"/>
    <property type="match status" value="1"/>
</dbReference>
<protein>
    <submittedName>
        <fullName evidence="2">tRNA-dihydrouridine synthase B</fullName>
        <ecNumber evidence="2">1.3.1.-</ecNumber>
    </submittedName>
</protein>
<dbReference type="InterPro" id="IPR035587">
    <property type="entry name" value="DUS-like_FMN-bd"/>
</dbReference>
<dbReference type="Gene3D" id="3.20.20.70">
    <property type="entry name" value="Aldolase class I"/>
    <property type="match status" value="1"/>
</dbReference>
<gene>
    <name evidence="2" type="ORF">NEF87_001503</name>
</gene>
<dbReference type="PANTHER" id="PTHR45846">
    <property type="entry name" value="TRNA-DIHYDROURIDINE(47) SYNTHASE [NAD(P)(+)]-LIKE"/>
    <property type="match status" value="1"/>
</dbReference>
<reference evidence="2" key="1">
    <citation type="submission" date="2022-09" db="EMBL/GenBank/DDBJ databases">
        <title>Actin cytoskeleton and complex cell architecture in an #Asgard archaeon.</title>
        <authorList>
            <person name="Ponce Toledo R.I."/>
            <person name="Schleper C."/>
            <person name="Rodrigues Oliveira T."/>
            <person name="Wollweber F."/>
            <person name="Xu J."/>
            <person name="Rittmann S."/>
            <person name="Klingl A."/>
            <person name="Pilhofer M."/>
        </authorList>
    </citation>
    <scope>NUCLEOTIDE SEQUENCE</scope>
    <source>
        <strain evidence="2">B-35</strain>
    </source>
</reference>
<dbReference type="GO" id="GO:0016491">
    <property type="term" value="F:oxidoreductase activity"/>
    <property type="evidence" value="ECO:0007669"/>
    <property type="project" value="UniProtKB-KW"/>
</dbReference>
<dbReference type="InterPro" id="IPR013785">
    <property type="entry name" value="Aldolase_TIM"/>
</dbReference>
<evidence type="ECO:0000259" key="1">
    <source>
        <dbReference type="Pfam" id="PF01207"/>
    </source>
</evidence>
<evidence type="ECO:0000313" key="2">
    <source>
        <dbReference type="EMBL" id="UYP45218.1"/>
    </source>
</evidence>
<dbReference type="EMBL" id="CP104013">
    <property type="protein sequence ID" value="UYP45218.1"/>
    <property type="molecule type" value="Genomic_DNA"/>
</dbReference>
<dbReference type="Proteomes" id="UP001208689">
    <property type="component" value="Chromosome"/>
</dbReference>
<accession>A0ABY6HNX5</accession>
<organism evidence="2 3">
    <name type="scientific">Candidatus Lokiarchaeum ossiferum</name>
    <dbReference type="NCBI Taxonomy" id="2951803"/>
    <lineage>
        <taxon>Archaea</taxon>
        <taxon>Promethearchaeati</taxon>
        <taxon>Promethearchaeota</taxon>
        <taxon>Promethearchaeia</taxon>
        <taxon>Promethearchaeales</taxon>
        <taxon>Promethearchaeaceae</taxon>
        <taxon>Candidatus Lokiarchaeum</taxon>
    </lineage>
</organism>
<sequence length="375" mass="42969">MTLRIKDIFPDHGIKAEKKCTQSTLAFAPLEPYSANPLIRELMGLNGAQLLFRPKILPQHLLKAKEWQFWEKIKHITKIKTPSGKKVYDGIQLIARPDDPIRPAVEFINANAKKMEISFIDLNFCCPGYKVLPQKRGGELLKTPDLVIKVISRVLKYSDLPISMKIRKGYNQDDNPIELCRRIRKEFGKNIGWISLNRAPVKMAGVNMQHIQNDLSSFQEAYKAVEGVIPILANGGISDVCQLQNIVQNTNVSGIMIGRAAMGNSRIFYKASQFFQPNLLAKDWTIEQELQNLFLLVNKYKRGPSGRWVSIGNLKRILFFYIKAFYERRSQQIPKGYGFSKWNQTSFSKESLIATLINIFPSIPKLTWQHWLAFL</sequence>